<evidence type="ECO:0000313" key="3">
    <source>
        <dbReference type="RefSeq" id="XP_027087538.1"/>
    </source>
</evidence>
<organism evidence="2 3">
    <name type="scientific">Coffea arabica</name>
    <name type="common">Arabian coffee</name>
    <dbReference type="NCBI Taxonomy" id="13443"/>
    <lineage>
        <taxon>Eukaryota</taxon>
        <taxon>Viridiplantae</taxon>
        <taxon>Streptophyta</taxon>
        <taxon>Embryophyta</taxon>
        <taxon>Tracheophyta</taxon>
        <taxon>Spermatophyta</taxon>
        <taxon>Magnoliopsida</taxon>
        <taxon>eudicotyledons</taxon>
        <taxon>Gunneridae</taxon>
        <taxon>Pentapetalae</taxon>
        <taxon>asterids</taxon>
        <taxon>lamiids</taxon>
        <taxon>Gentianales</taxon>
        <taxon>Rubiaceae</taxon>
        <taxon>Ixoroideae</taxon>
        <taxon>Gardenieae complex</taxon>
        <taxon>Bertiereae - Coffeeae clade</taxon>
        <taxon>Coffeeae</taxon>
        <taxon>Coffea</taxon>
    </lineage>
</organism>
<evidence type="ECO:0000259" key="1">
    <source>
        <dbReference type="Pfam" id="PF13456"/>
    </source>
</evidence>
<dbReference type="PANTHER" id="PTHR47074:SF11">
    <property type="entry name" value="REVERSE TRANSCRIPTASE-LIKE PROTEIN"/>
    <property type="match status" value="1"/>
</dbReference>
<dbReference type="SUPFAM" id="SSF53098">
    <property type="entry name" value="Ribonuclease H-like"/>
    <property type="match status" value="1"/>
</dbReference>
<proteinExistence type="predicted"/>
<keyword evidence="2" id="KW-1185">Reference proteome</keyword>
<feature type="domain" description="RNase H type-1" evidence="1">
    <location>
        <begin position="115"/>
        <end position="227"/>
    </location>
</feature>
<name>A0A6P6UAM5_COFAR</name>
<dbReference type="RefSeq" id="XP_027087538.1">
    <property type="nucleotide sequence ID" value="XM_027231737.1"/>
</dbReference>
<dbReference type="InterPro" id="IPR052929">
    <property type="entry name" value="RNase_H-like_EbsB-rel"/>
</dbReference>
<accession>A0A6P6UAM5</accession>
<sequence length="234" mass="26652">MAWRLAPVSWEGIAELQCNMWRWWDAVMESAKGAQGMDRIKLTVYILWQLWKARNKRVFQLESVDAKVIIDKAQQEWIEFEEATGPQPRGFESTEQERLSHHNWEPPMEGVVRINTDAAISAKMVRTGLGIVARNWRGDLVKVRGISRRKKGEAATEESLAIRSALDMAQAAGWTKIEVQSDCRNIVSSINAGNVQDCKLQTILEDIEALKTSFDSCIFSFVPRCENPRICIFP</sequence>
<dbReference type="GeneID" id="113708986"/>
<dbReference type="InterPro" id="IPR012337">
    <property type="entry name" value="RNaseH-like_sf"/>
</dbReference>
<dbReference type="Proteomes" id="UP001652660">
    <property type="component" value="Chromosome 9c"/>
</dbReference>
<evidence type="ECO:0000313" key="2">
    <source>
        <dbReference type="Proteomes" id="UP001652660"/>
    </source>
</evidence>
<dbReference type="CDD" id="cd06222">
    <property type="entry name" value="RNase_H_like"/>
    <property type="match status" value="1"/>
</dbReference>
<protein>
    <recommendedName>
        <fullName evidence="1">RNase H type-1 domain-containing protein</fullName>
    </recommendedName>
</protein>
<reference evidence="2" key="1">
    <citation type="journal article" date="2025" name="Foods">
        <title>Unveiling the Microbial Signatures of Arabica Coffee Cherries: Insights into Ripeness Specific Diversity, Functional Traits, and Implications for Quality and Safety.</title>
        <authorList>
            <consortium name="RefSeq"/>
            <person name="Tenea G.N."/>
            <person name="Cifuentes V."/>
            <person name="Reyes P."/>
            <person name="Cevallos-Vallejos M."/>
        </authorList>
    </citation>
    <scope>NUCLEOTIDE SEQUENCE [LARGE SCALE GENOMIC DNA]</scope>
</reference>
<dbReference type="PANTHER" id="PTHR47074">
    <property type="entry name" value="BNAC02G40300D PROTEIN"/>
    <property type="match status" value="1"/>
</dbReference>
<gene>
    <name evidence="3" type="primary">LOC113708986</name>
</gene>
<dbReference type="GO" id="GO:0003676">
    <property type="term" value="F:nucleic acid binding"/>
    <property type="evidence" value="ECO:0007669"/>
    <property type="project" value="InterPro"/>
</dbReference>
<dbReference type="InterPro" id="IPR002156">
    <property type="entry name" value="RNaseH_domain"/>
</dbReference>
<dbReference type="InterPro" id="IPR044730">
    <property type="entry name" value="RNase_H-like_dom_plant"/>
</dbReference>
<dbReference type="GO" id="GO:0004523">
    <property type="term" value="F:RNA-DNA hybrid ribonuclease activity"/>
    <property type="evidence" value="ECO:0007669"/>
    <property type="project" value="InterPro"/>
</dbReference>
<dbReference type="InterPro" id="IPR036397">
    <property type="entry name" value="RNaseH_sf"/>
</dbReference>
<dbReference type="AlphaFoldDB" id="A0A6P6UAM5"/>
<dbReference type="Gene3D" id="3.30.420.10">
    <property type="entry name" value="Ribonuclease H-like superfamily/Ribonuclease H"/>
    <property type="match status" value="1"/>
</dbReference>
<dbReference type="Pfam" id="PF13456">
    <property type="entry name" value="RVT_3"/>
    <property type="match status" value="1"/>
</dbReference>
<dbReference type="OrthoDB" id="1751471at2759"/>
<reference evidence="3" key="2">
    <citation type="submission" date="2025-08" db="UniProtKB">
        <authorList>
            <consortium name="RefSeq"/>
        </authorList>
    </citation>
    <scope>IDENTIFICATION</scope>
    <source>
        <tissue evidence="3">Leaves</tissue>
    </source>
</reference>